<feature type="compositionally biased region" description="Low complexity" evidence="1">
    <location>
        <begin position="861"/>
        <end position="883"/>
    </location>
</feature>
<gene>
    <name evidence="3" type="ORF">AYI68_g385</name>
</gene>
<feature type="compositionally biased region" description="Polar residues" evidence="1">
    <location>
        <begin position="235"/>
        <end position="251"/>
    </location>
</feature>
<protein>
    <submittedName>
        <fullName evidence="3">Uncharacterized protein</fullName>
    </submittedName>
</protein>
<feature type="region of interest" description="Disordered" evidence="1">
    <location>
        <begin position="152"/>
        <end position="177"/>
    </location>
</feature>
<feature type="compositionally biased region" description="Polar residues" evidence="1">
    <location>
        <begin position="163"/>
        <end position="177"/>
    </location>
</feature>
<keyword evidence="2" id="KW-0732">Signal</keyword>
<reference evidence="3 4" key="1">
    <citation type="journal article" date="2016" name="Mol. Biol. Evol.">
        <title>Genome-Wide Survey of Gut Fungi (Harpellales) Reveals the First Horizontally Transferred Ubiquitin Gene from a Mosquito Host.</title>
        <authorList>
            <person name="Wang Y."/>
            <person name="White M.M."/>
            <person name="Kvist S."/>
            <person name="Moncalvo J.M."/>
        </authorList>
    </citation>
    <scope>NUCLEOTIDE SEQUENCE [LARGE SCALE GENOMIC DNA]</scope>
    <source>
        <strain evidence="3 4">ALG-7-W6</strain>
    </source>
</reference>
<feature type="compositionally biased region" description="Polar residues" evidence="1">
    <location>
        <begin position="688"/>
        <end position="701"/>
    </location>
</feature>
<dbReference type="EMBL" id="LSSL01000114">
    <property type="protein sequence ID" value="OLY85424.1"/>
    <property type="molecule type" value="Genomic_DNA"/>
</dbReference>
<feature type="compositionally biased region" description="Low complexity" evidence="1">
    <location>
        <begin position="711"/>
        <end position="727"/>
    </location>
</feature>
<organism evidence="3 4">
    <name type="scientific">Smittium mucronatum</name>
    <dbReference type="NCBI Taxonomy" id="133383"/>
    <lineage>
        <taxon>Eukaryota</taxon>
        <taxon>Fungi</taxon>
        <taxon>Fungi incertae sedis</taxon>
        <taxon>Zoopagomycota</taxon>
        <taxon>Kickxellomycotina</taxon>
        <taxon>Harpellomycetes</taxon>
        <taxon>Harpellales</taxon>
        <taxon>Legeriomycetaceae</taxon>
        <taxon>Smittium</taxon>
    </lineage>
</organism>
<dbReference type="Proteomes" id="UP000187455">
    <property type="component" value="Unassembled WGS sequence"/>
</dbReference>
<feature type="region of interest" description="Disordered" evidence="1">
    <location>
        <begin position="742"/>
        <end position="981"/>
    </location>
</feature>
<proteinExistence type="predicted"/>
<comment type="caution">
    <text evidence="3">The sequence shown here is derived from an EMBL/GenBank/DDBJ whole genome shotgun (WGS) entry which is preliminary data.</text>
</comment>
<dbReference type="AlphaFoldDB" id="A0A1R0H8J0"/>
<feature type="compositionally biased region" description="Polar residues" evidence="1">
    <location>
        <begin position="367"/>
        <end position="382"/>
    </location>
</feature>
<sequence length="1000" mass="104384">MKASVSIAYLWAISLAIGGSVQEGSKLNDIEKTAEYKSNKYLSRYNANGTSKWSQSSNLSGRHEKRDTRVVINGDQVFIYLENSNNLCDFLKCPDGVSINVVETDSSGDIKPSLSKPIKVIINGMDMNNQNPQTGTYKPLFSKLSVQNGADDSQNVGLKVSENDQQPSPYTINENSAQTSNAANVNEFMDLIIKSKDQSNPIIRELRKIFENYKNGVRSNTQSTTAAPTQTAPNDSQTQNASDKLLDDNSSQEKIIQSPISVQNNMASIGSESASNVYGSDIEKLKIIASLINSSIQAIKSKNNLNLASISQNDADLINSLNGLLEKMKNSGIAVESGEFNRPNIPNSSSNQRIVLPIDLSFSLNQGNFSDQNNTKSTSVPETSRKVQENSTSSPSGSISILANLPQPQPLGEGSSTITISNEIDRNKIPSDINSSQKMPLLKQTPMNATENIDVLSNKGEGSSKITPIASKDSYGIPIAENGPVSKNVNVLPQNPPLNSQKIMDAAPNQKNNTPSVSSTNENELNSPLKALSTTGNGGSILGNEKSSNQIGNDANDRDLGSTIQNLTDVLSKLVGDSRNSESRIPMVENIVVGSDKPKGQSNSNLDGSNGNLNSGKSQSEIDKKTMDLLNSILEKLGNIKGGSNNIAKGSGMGGAGPVIGGSSITVPSAGNSNVPTSLSNGPMLGSVSMQPTTNKPNMGSFNKLPHKNGKNSLSKSNPSNSDSVLSNRIKYNDSNENINTKETISGQFPQNTGGVLSNTGDGNRGISMESNGRNNNNPESTGNPSSNVLGSDGGNQIGQSMPNGGQNSISPGSNGGLNSNVKVSIGAKDGMKGGSHSRYTGGPNSNILGSTGGNSGGISGPNLNPGVISPGSSGSPSGNLLGSVGGNDGIPARNTPKSTGSSNGDELDPTGRNNEVLSRTDGSTDDISPGSSKPPKDNEFGTAEGKNVIKGGSSSGLTRDPSDSIIGPKPVLGGNIVKPSIDGKFGSAVASGSRPYMEY</sequence>
<feature type="compositionally biased region" description="Polar residues" evidence="1">
    <location>
        <begin position="798"/>
        <end position="823"/>
    </location>
</feature>
<feature type="chain" id="PRO_5010239860" evidence="2">
    <location>
        <begin position="19"/>
        <end position="1000"/>
    </location>
</feature>
<feature type="region of interest" description="Disordered" evidence="1">
    <location>
        <begin position="586"/>
        <end position="619"/>
    </location>
</feature>
<evidence type="ECO:0000256" key="1">
    <source>
        <dbReference type="SAM" id="MobiDB-lite"/>
    </source>
</evidence>
<feature type="region of interest" description="Disordered" evidence="1">
    <location>
        <begin position="530"/>
        <end position="559"/>
    </location>
</feature>
<feature type="compositionally biased region" description="Polar residues" evidence="1">
    <location>
        <begin position="742"/>
        <end position="762"/>
    </location>
</feature>
<feature type="region of interest" description="Disordered" evidence="1">
    <location>
        <begin position="219"/>
        <end position="251"/>
    </location>
</feature>
<feature type="signal peptide" evidence="2">
    <location>
        <begin position="1"/>
        <end position="18"/>
    </location>
</feature>
<evidence type="ECO:0000313" key="3">
    <source>
        <dbReference type="EMBL" id="OLY85424.1"/>
    </source>
</evidence>
<feature type="compositionally biased region" description="Gly residues" evidence="1">
    <location>
        <begin position="851"/>
        <end position="860"/>
    </location>
</feature>
<keyword evidence="4" id="KW-1185">Reference proteome</keyword>
<feature type="compositionally biased region" description="Polar residues" evidence="1">
    <location>
        <begin position="671"/>
        <end position="681"/>
    </location>
</feature>
<feature type="compositionally biased region" description="Low complexity" evidence="1">
    <location>
        <begin position="219"/>
        <end position="234"/>
    </location>
</feature>
<evidence type="ECO:0000313" key="4">
    <source>
        <dbReference type="Proteomes" id="UP000187455"/>
    </source>
</evidence>
<accession>A0A1R0H8J0</accession>
<feature type="compositionally biased region" description="Low complexity" evidence="1">
    <location>
        <begin position="600"/>
        <end position="619"/>
    </location>
</feature>
<feature type="compositionally biased region" description="Polar residues" evidence="1">
    <location>
        <begin position="912"/>
        <end position="932"/>
    </location>
</feature>
<feature type="region of interest" description="Disordered" evidence="1">
    <location>
        <begin position="671"/>
        <end position="727"/>
    </location>
</feature>
<feature type="compositionally biased region" description="Polar residues" evidence="1">
    <location>
        <begin position="896"/>
        <end position="905"/>
    </location>
</feature>
<name>A0A1R0H8J0_9FUNG</name>
<feature type="region of interest" description="Disordered" evidence="1">
    <location>
        <begin position="367"/>
        <end position="399"/>
    </location>
</feature>
<feature type="compositionally biased region" description="Polar residues" evidence="1">
    <location>
        <begin position="769"/>
        <end position="790"/>
    </location>
</feature>
<evidence type="ECO:0000256" key="2">
    <source>
        <dbReference type="SAM" id="SignalP"/>
    </source>
</evidence>